<keyword evidence="2" id="KW-1185">Reference proteome</keyword>
<name>A0ABW0ZS21_9ACTN</name>
<organism evidence="1 2">
    <name type="scientific">Actinomadura rugatobispora</name>
    <dbReference type="NCBI Taxonomy" id="1994"/>
    <lineage>
        <taxon>Bacteria</taxon>
        <taxon>Bacillati</taxon>
        <taxon>Actinomycetota</taxon>
        <taxon>Actinomycetes</taxon>
        <taxon>Streptosporangiales</taxon>
        <taxon>Thermomonosporaceae</taxon>
        <taxon>Actinomadura</taxon>
    </lineage>
</organism>
<dbReference type="RefSeq" id="WP_378280383.1">
    <property type="nucleotide sequence ID" value="NZ_JBHSON010000004.1"/>
</dbReference>
<sequence length="48" mass="5277">MAKLPGQDTEAARKFRALRDAGYDGPIDQDGNKAETGRAAEILKDMRK</sequence>
<evidence type="ECO:0000313" key="1">
    <source>
        <dbReference type="EMBL" id="MFC5744861.1"/>
    </source>
</evidence>
<dbReference type="EMBL" id="JBHSON010000004">
    <property type="protein sequence ID" value="MFC5744861.1"/>
    <property type="molecule type" value="Genomic_DNA"/>
</dbReference>
<protein>
    <recommendedName>
        <fullName evidence="3">Peptidoglycan-binding protein</fullName>
    </recommendedName>
</protein>
<dbReference type="Proteomes" id="UP001596074">
    <property type="component" value="Unassembled WGS sequence"/>
</dbReference>
<comment type="caution">
    <text evidence="1">The sequence shown here is derived from an EMBL/GenBank/DDBJ whole genome shotgun (WGS) entry which is preliminary data.</text>
</comment>
<evidence type="ECO:0000313" key="2">
    <source>
        <dbReference type="Proteomes" id="UP001596074"/>
    </source>
</evidence>
<reference evidence="2" key="1">
    <citation type="journal article" date="2019" name="Int. J. Syst. Evol. Microbiol.">
        <title>The Global Catalogue of Microorganisms (GCM) 10K type strain sequencing project: providing services to taxonomists for standard genome sequencing and annotation.</title>
        <authorList>
            <consortium name="The Broad Institute Genomics Platform"/>
            <consortium name="The Broad Institute Genome Sequencing Center for Infectious Disease"/>
            <person name="Wu L."/>
            <person name="Ma J."/>
        </authorList>
    </citation>
    <scope>NUCLEOTIDE SEQUENCE [LARGE SCALE GENOMIC DNA]</scope>
    <source>
        <strain evidence="2">KCTC 42087</strain>
    </source>
</reference>
<accession>A0ABW0ZS21</accession>
<evidence type="ECO:0008006" key="3">
    <source>
        <dbReference type="Google" id="ProtNLM"/>
    </source>
</evidence>
<proteinExistence type="predicted"/>
<gene>
    <name evidence="1" type="ORF">ACFPZN_04450</name>
</gene>